<feature type="compositionally biased region" description="Basic and acidic residues" evidence="1">
    <location>
        <begin position="40"/>
        <end position="50"/>
    </location>
</feature>
<dbReference type="EMBL" id="FOXV01000023">
    <property type="protein sequence ID" value="SFQ69221.1"/>
    <property type="molecule type" value="Genomic_DNA"/>
</dbReference>
<evidence type="ECO:0000256" key="1">
    <source>
        <dbReference type="SAM" id="MobiDB-lite"/>
    </source>
</evidence>
<proteinExistence type="predicted"/>
<name>A0A1I6AKH0_9RHOB</name>
<dbReference type="STRING" id="93684.SAMN05421853_12317"/>
<organism evidence="2 3">
    <name type="scientific">Roseivivax halotolerans</name>
    <dbReference type="NCBI Taxonomy" id="93684"/>
    <lineage>
        <taxon>Bacteria</taxon>
        <taxon>Pseudomonadati</taxon>
        <taxon>Pseudomonadota</taxon>
        <taxon>Alphaproteobacteria</taxon>
        <taxon>Rhodobacterales</taxon>
        <taxon>Roseobacteraceae</taxon>
        <taxon>Roseivivax</taxon>
    </lineage>
</organism>
<protein>
    <submittedName>
        <fullName evidence="2">Uncharacterized protein</fullName>
    </submittedName>
</protein>
<gene>
    <name evidence="2" type="ORF">SAMN05421853_12317</name>
</gene>
<dbReference type="AlphaFoldDB" id="A0A1I6AKH0"/>
<feature type="region of interest" description="Disordered" evidence="1">
    <location>
        <begin position="24"/>
        <end position="57"/>
    </location>
</feature>
<sequence>MAREINFMDDDEDDLDLKSDPQEIQQRAAAAKTASIPEDWGGKRDKPQKERRSKPFSCRVRPSVLEAFQSRLDEEGITSTAAIEKLMAAYGEGRLDIVPTLKMNSDE</sequence>
<evidence type="ECO:0000313" key="2">
    <source>
        <dbReference type="EMBL" id="SFQ69221.1"/>
    </source>
</evidence>
<evidence type="ECO:0000313" key="3">
    <source>
        <dbReference type="Proteomes" id="UP000243106"/>
    </source>
</evidence>
<dbReference type="RefSeq" id="WP_093015921.1">
    <property type="nucleotide sequence ID" value="NZ_FOXV01000023.1"/>
</dbReference>
<keyword evidence="3" id="KW-1185">Reference proteome</keyword>
<dbReference type="Proteomes" id="UP000243106">
    <property type="component" value="Unassembled WGS sequence"/>
</dbReference>
<reference evidence="3" key="1">
    <citation type="submission" date="2016-10" db="EMBL/GenBank/DDBJ databases">
        <authorList>
            <person name="Varghese N."/>
            <person name="Submissions S."/>
        </authorList>
    </citation>
    <scope>NUCLEOTIDE SEQUENCE [LARGE SCALE GENOMIC DNA]</scope>
    <source>
        <strain evidence="3">JCM 10271</strain>
    </source>
</reference>
<accession>A0A1I6AKH0</accession>